<dbReference type="KEGG" id="oho:Oweho_0505"/>
<keyword evidence="3" id="KW-1185">Reference proteome</keyword>
<evidence type="ECO:0000313" key="2">
    <source>
        <dbReference type="EMBL" id="AEV31521.1"/>
    </source>
</evidence>
<dbReference type="InterPro" id="IPR014922">
    <property type="entry name" value="YdhG-like"/>
</dbReference>
<dbReference type="Gene3D" id="3.90.1150.200">
    <property type="match status" value="1"/>
</dbReference>
<name>G8QZS7_OWEHD</name>
<feature type="domain" description="YdhG-like" evidence="1">
    <location>
        <begin position="18"/>
        <end position="112"/>
    </location>
</feature>
<dbReference type="HOGENOM" id="CLU_168831_0_0_10"/>
<protein>
    <recommendedName>
        <fullName evidence="1">YdhG-like domain-containing protein</fullName>
    </recommendedName>
</protein>
<evidence type="ECO:0000259" key="1">
    <source>
        <dbReference type="Pfam" id="PF08818"/>
    </source>
</evidence>
<reference evidence="2 3" key="1">
    <citation type="journal article" date="2012" name="Stand. Genomic Sci.">
        <title>Genome sequence of the orange-pigmented seawater bacterium Owenweeksia hongkongensis type strain (UST20020801(T)).</title>
        <authorList>
            <person name="Riedel T."/>
            <person name="Held B."/>
            <person name="Nolan M."/>
            <person name="Lucas S."/>
            <person name="Lapidus A."/>
            <person name="Tice H."/>
            <person name="Del Rio T.G."/>
            <person name="Cheng J.F."/>
            <person name="Han C."/>
            <person name="Tapia R."/>
            <person name="Goodwin L.A."/>
            <person name="Pitluck S."/>
            <person name="Liolios K."/>
            <person name="Mavromatis K."/>
            <person name="Pagani I."/>
            <person name="Ivanova N."/>
            <person name="Mikhailova N."/>
            <person name="Pati A."/>
            <person name="Chen A."/>
            <person name="Palaniappan K."/>
            <person name="Rohde M."/>
            <person name="Tindall B.J."/>
            <person name="Detter J.C."/>
            <person name="Goker M."/>
            <person name="Woyke T."/>
            <person name="Bristow J."/>
            <person name="Eisen J.A."/>
            <person name="Markowitz V."/>
            <person name="Hugenholtz P."/>
            <person name="Klenk H.P."/>
            <person name="Kyrpides N.C."/>
        </authorList>
    </citation>
    <scope>NUCLEOTIDE SEQUENCE</scope>
    <source>
        <strain evidence="3">DSM 17368 / JCM 12287 / NRRL B-23963</strain>
    </source>
</reference>
<gene>
    <name evidence="2" type="ordered locus">Oweho_0505</name>
</gene>
<dbReference type="AlphaFoldDB" id="G8QZS7"/>
<dbReference type="SUPFAM" id="SSF159888">
    <property type="entry name" value="YdhG-like"/>
    <property type="match status" value="1"/>
</dbReference>
<evidence type="ECO:0000313" key="3">
    <source>
        <dbReference type="Proteomes" id="UP000005631"/>
    </source>
</evidence>
<sequence>MSRQEIDNFYLNLSEPNRGCMLSLRSILSNCHPDITQEWKYRLPFFYLKGKMFCYLWMDKKTTHPYIGFTDGGQMEHPSLIQGDRKRMKILLIDPNNDIPLNLLKKVLNEALALRS</sequence>
<dbReference type="eggNOG" id="ENOG5032SVM">
    <property type="taxonomic scope" value="Bacteria"/>
</dbReference>
<dbReference type="OrthoDB" id="670608at2"/>
<proteinExistence type="predicted"/>
<dbReference type="STRING" id="926562.Oweho_0505"/>
<dbReference type="EMBL" id="CP003156">
    <property type="protein sequence ID" value="AEV31521.1"/>
    <property type="molecule type" value="Genomic_DNA"/>
</dbReference>
<dbReference type="Pfam" id="PF08818">
    <property type="entry name" value="DUF1801"/>
    <property type="match status" value="1"/>
</dbReference>
<dbReference type="Proteomes" id="UP000005631">
    <property type="component" value="Chromosome"/>
</dbReference>
<organism evidence="2 3">
    <name type="scientific">Owenweeksia hongkongensis (strain DSM 17368 / CIP 108786 / JCM 12287 / NRRL B-23963 / UST20020801)</name>
    <dbReference type="NCBI Taxonomy" id="926562"/>
    <lineage>
        <taxon>Bacteria</taxon>
        <taxon>Pseudomonadati</taxon>
        <taxon>Bacteroidota</taxon>
        <taxon>Flavobacteriia</taxon>
        <taxon>Flavobacteriales</taxon>
        <taxon>Owenweeksiaceae</taxon>
        <taxon>Owenweeksia</taxon>
    </lineage>
</organism>
<accession>G8QZS7</accession>